<dbReference type="Proteomes" id="UP000265882">
    <property type="component" value="Unassembled WGS sequence"/>
</dbReference>
<name>A0A3A4P6D6_ABYX5</name>
<dbReference type="PANTHER" id="PTHR43235">
    <property type="entry name" value="GLUTAMINE AMIDOTRANSFERASE PB2B2.05-RELATED"/>
    <property type="match status" value="1"/>
</dbReference>
<dbReference type="InterPro" id="IPR011697">
    <property type="entry name" value="Peptidase_C26"/>
</dbReference>
<dbReference type="Pfam" id="PF07722">
    <property type="entry name" value="Peptidase_C26"/>
    <property type="match status" value="1"/>
</dbReference>
<reference evidence="1 2" key="1">
    <citation type="journal article" date="2017" name="ISME J.">
        <title>Energy and carbon metabolisms in a deep terrestrial subsurface fluid microbial community.</title>
        <authorList>
            <person name="Momper L."/>
            <person name="Jungbluth S.P."/>
            <person name="Lee M.D."/>
            <person name="Amend J.P."/>
        </authorList>
    </citation>
    <scope>NUCLEOTIDE SEQUENCE [LARGE SCALE GENOMIC DNA]</scope>
    <source>
        <strain evidence="1">SURF_5</strain>
    </source>
</reference>
<dbReference type="AlphaFoldDB" id="A0A3A4P6D6"/>
<dbReference type="PANTHER" id="PTHR43235:SF1">
    <property type="entry name" value="GLUTAMINE AMIDOTRANSFERASE PB2B2.05-RELATED"/>
    <property type="match status" value="1"/>
</dbReference>
<sequence length="245" mass="27262">MKKTVKPLIGISTCIDVGARINPDRTYQFLEISYAEAVAEAGAVPCIISYLQSNLYEDIFKRIDGLLLTGGEDLPTNVPNEAAEVELVLAPEKRMAQDRALLMGALERRMPLLGICYGMQFINLHFGGTLFYDIAHQLPGSRIHKPGNLVYRHRVQIKRGSRLLSIMGRESVEVNSSHHQAVRNVGAGLTLSAECEDGVIEAIESQNDHFILGLQWHPEKAADQNRRNIFSAFTEACERFSASRI</sequence>
<dbReference type="InterPro" id="IPR044668">
    <property type="entry name" value="PuuD-like"/>
</dbReference>
<dbReference type="GO" id="GO:0006598">
    <property type="term" value="P:polyamine catabolic process"/>
    <property type="evidence" value="ECO:0007669"/>
    <property type="project" value="TreeGrafter"/>
</dbReference>
<dbReference type="PROSITE" id="PS51273">
    <property type="entry name" value="GATASE_TYPE_1"/>
    <property type="match status" value="1"/>
</dbReference>
<dbReference type="SUPFAM" id="SSF52317">
    <property type="entry name" value="Class I glutamine amidotransferase-like"/>
    <property type="match status" value="1"/>
</dbReference>
<dbReference type="EMBL" id="QZKU01000045">
    <property type="protein sequence ID" value="RJP23524.1"/>
    <property type="molecule type" value="Genomic_DNA"/>
</dbReference>
<comment type="caution">
    <text evidence="1">The sequence shown here is derived from an EMBL/GenBank/DDBJ whole genome shotgun (WGS) entry which is preliminary data.</text>
</comment>
<organism evidence="1 2">
    <name type="scientific">Abyssobacteria bacterium (strain SURF_5)</name>
    <dbReference type="NCBI Taxonomy" id="2093360"/>
    <lineage>
        <taxon>Bacteria</taxon>
        <taxon>Pseudomonadati</taxon>
        <taxon>Candidatus Hydrogenedentota</taxon>
        <taxon>Candidatus Abyssobacteria</taxon>
    </lineage>
</organism>
<protein>
    <submittedName>
        <fullName evidence="1">Gamma-glutamyl-gamma-aminobutyrate hydrolase family protein</fullName>
    </submittedName>
</protein>
<dbReference type="InterPro" id="IPR029062">
    <property type="entry name" value="Class_I_gatase-like"/>
</dbReference>
<evidence type="ECO:0000313" key="1">
    <source>
        <dbReference type="EMBL" id="RJP23524.1"/>
    </source>
</evidence>
<gene>
    <name evidence="1" type="ORF">C4520_06100</name>
</gene>
<accession>A0A3A4P6D6</accession>
<proteinExistence type="predicted"/>
<evidence type="ECO:0000313" key="2">
    <source>
        <dbReference type="Proteomes" id="UP000265882"/>
    </source>
</evidence>
<dbReference type="Gene3D" id="3.40.50.880">
    <property type="match status" value="1"/>
</dbReference>
<dbReference type="GO" id="GO:0005829">
    <property type="term" value="C:cytosol"/>
    <property type="evidence" value="ECO:0007669"/>
    <property type="project" value="TreeGrafter"/>
</dbReference>
<keyword evidence="1" id="KW-0378">Hydrolase</keyword>
<dbReference type="GO" id="GO:0033969">
    <property type="term" value="F:gamma-glutamyl-gamma-aminobutyrate hydrolase activity"/>
    <property type="evidence" value="ECO:0007669"/>
    <property type="project" value="TreeGrafter"/>
</dbReference>
<dbReference type="CDD" id="cd01745">
    <property type="entry name" value="GATase1_2"/>
    <property type="match status" value="1"/>
</dbReference>